<gene>
    <name evidence="2" type="ORF">CDAR_603571</name>
</gene>
<name>A0AAV4T4C3_9ARAC</name>
<feature type="region of interest" description="Disordered" evidence="1">
    <location>
        <begin position="47"/>
        <end position="101"/>
    </location>
</feature>
<comment type="caution">
    <text evidence="2">The sequence shown here is derived from an EMBL/GenBank/DDBJ whole genome shotgun (WGS) entry which is preliminary data.</text>
</comment>
<sequence>MNLKEKKEKACFTQKMAELLNRERNSTDSRIPIEPSHLSLLSRLPKFPGQQTTQEGKNGGASLSGLTIAEPSPRTLCRHASTGSRVSRMRTPTTQHAPAPA</sequence>
<dbReference type="EMBL" id="BPLQ01009034">
    <property type="protein sequence ID" value="GIY41115.1"/>
    <property type="molecule type" value="Genomic_DNA"/>
</dbReference>
<evidence type="ECO:0000313" key="3">
    <source>
        <dbReference type="Proteomes" id="UP001054837"/>
    </source>
</evidence>
<dbReference type="Proteomes" id="UP001054837">
    <property type="component" value="Unassembled WGS sequence"/>
</dbReference>
<keyword evidence="3" id="KW-1185">Reference proteome</keyword>
<accession>A0AAV4T4C3</accession>
<dbReference type="AlphaFoldDB" id="A0AAV4T4C3"/>
<organism evidence="2 3">
    <name type="scientific">Caerostris darwini</name>
    <dbReference type="NCBI Taxonomy" id="1538125"/>
    <lineage>
        <taxon>Eukaryota</taxon>
        <taxon>Metazoa</taxon>
        <taxon>Ecdysozoa</taxon>
        <taxon>Arthropoda</taxon>
        <taxon>Chelicerata</taxon>
        <taxon>Arachnida</taxon>
        <taxon>Araneae</taxon>
        <taxon>Araneomorphae</taxon>
        <taxon>Entelegynae</taxon>
        <taxon>Araneoidea</taxon>
        <taxon>Araneidae</taxon>
        <taxon>Caerostris</taxon>
    </lineage>
</organism>
<protein>
    <submittedName>
        <fullName evidence="2">Uncharacterized protein</fullName>
    </submittedName>
</protein>
<evidence type="ECO:0000313" key="2">
    <source>
        <dbReference type="EMBL" id="GIY41115.1"/>
    </source>
</evidence>
<reference evidence="2 3" key="1">
    <citation type="submission" date="2021-06" db="EMBL/GenBank/DDBJ databases">
        <title>Caerostris darwini draft genome.</title>
        <authorList>
            <person name="Kono N."/>
            <person name="Arakawa K."/>
        </authorList>
    </citation>
    <scope>NUCLEOTIDE SEQUENCE [LARGE SCALE GENOMIC DNA]</scope>
</reference>
<proteinExistence type="predicted"/>
<feature type="compositionally biased region" description="Polar residues" evidence="1">
    <location>
        <begin position="81"/>
        <end position="101"/>
    </location>
</feature>
<evidence type="ECO:0000256" key="1">
    <source>
        <dbReference type="SAM" id="MobiDB-lite"/>
    </source>
</evidence>